<dbReference type="Pfam" id="PF01582">
    <property type="entry name" value="TIR"/>
    <property type="match status" value="1"/>
</dbReference>
<dbReference type="PANTHER" id="PTHR11017:SF340">
    <property type="entry name" value="NB-ARC-RELATED"/>
    <property type="match status" value="1"/>
</dbReference>
<dbReference type="Gene3D" id="1.10.8.430">
    <property type="entry name" value="Helical domain of apoptotic protease-activating factors"/>
    <property type="match status" value="1"/>
</dbReference>
<dbReference type="InterPro" id="IPR058192">
    <property type="entry name" value="WHD_ROQ1-like"/>
</dbReference>
<evidence type="ECO:0000256" key="3">
    <source>
        <dbReference type="ARBA" id="ARBA00022821"/>
    </source>
</evidence>
<protein>
    <recommendedName>
        <fullName evidence="5">TIR domain-containing protein</fullName>
    </recommendedName>
</protein>
<dbReference type="EMBL" id="JBCNJP010000008">
    <property type="protein sequence ID" value="KAK9074330.1"/>
    <property type="molecule type" value="Genomic_DNA"/>
</dbReference>
<dbReference type="InterPro" id="IPR003591">
    <property type="entry name" value="Leu-rich_rpt_typical-subtyp"/>
</dbReference>
<dbReference type="GO" id="GO:0006952">
    <property type="term" value="P:defense response"/>
    <property type="evidence" value="ECO:0007669"/>
    <property type="project" value="UniProtKB-KW"/>
</dbReference>
<keyword evidence="4" id="KW-0520">NAD</keyword>
<evidence type="ECO:0000259" key="5">
    <source>
        <dbReference type="PROSITE" id="PS50104"/>
    </source>
</evidence>
<evidence type="ECO:0000313" key="6">
    <source>
        <dbReference type="EMBL" id="KAK9074330.1"/>
    </source>
</evidence>
<proteinExistence type="predicted"/>
<gene>
    <name evidence="6" type="ORF">SSX86_006928</name>
</gene>
<dbReference type="Pfam" id="PF00560">
    <property type="entry name" value="LRR_1"/>
    <property type="match status" value="2"/>
</dbReference>
<dbReference type="Gene3D" id="3.40.50.300">
    <property type="entry name" value="P-loop containing nucleotide triphosphate hydrolases"/>
    <property type="match status" value="1"/>
</dbReference>
<dbReference type="SUPFAM" id="SSF52200">
    <property type="entry name" value="Toll/Interleukin receptor TIR domain"/>
    <property type="match status" value="1"/>
</dbReference>
<dbReference type="SMART" id="SM00369">
    <property type="entry name" value="LRR_TYP"/>
    <property type="match status" value="3"/>
</dbReference>
<dbReference type="InterPro" id="IPR001611">
    <property type="entry name" value="Leu-rich_rpt"/>
</dbReference>
<evidence type="ECO:0000256" key="1">
    <source>
        <dbReference type="ARBA" id="ARBA00022614"/>
    </source>
</evidence>
<dbReference type="Gene3D" id="3.40.50.10140">
    <property type="entry name" value="Toll/interleukin-1 receptor homology (TIR) domain"/>
    <property type="match status" value="1"/>
</dbReference>
<comment type="caution">
    <text evidence="6">The sequence shown here is derived from an EMBL/GenBank/DDBJ whole genome shotgun (WGS) entry which is preliminary data.</text>
</comment>
<dbReference type="GO" id="GO:0051707">
    <property type="term" value="P:response to other organism"/>
    <property type="evidence" value="ECO:0007669"/>
    <property type="project" value="UniProtKB-ARBA"/>
</dbReference>
<dbReference type="AlphaFoldDB" id="A0AAP0DJP2"/>
<accession>A0AAP0DJP2</accession>
<dbReference type="SUPFAM" id="SSF52540">
    <property type="entry name" value="P-loop containing nucleoside triphosphate hydrolases"/>
    <property type="match status" value="1"/>
</dbReference>
<dbReference type="InterPro" id="IPR027417">
    <property type="entry name" value="P-loop_NTPase"/>
</dbReference>
<feature type="domain" description="TIR" evidence="5">
    <location>
        <begin position="20"/>
        <end position="155"/>
    </location>
</feature>
<keyword evidence="3" id="KW-0611">Plant defense</keyword>
<sequence length="1124" mass="129286">MASPSSSSHLITPTSTLQSWTHDVFLSFRGEDTRERFVDHLYTALVQQGIQTYKDDETLARGESIGPSLLKAIRESHIAVVVFSENYADSSWCLDELECIIECMETRGQIVMPVFYEVDPSCVRKQNGKYEEAFVKHESEHKQKVELWRRALVKSGNLSGWVRKDFVNGHEAKFIKEIVGTISSRLSPMIRNVNEGPVGIETRLQDLKSKLKIGSGGVRMVGIWGVGGGGKSTLASAAYMEICNQFEGHCLLENIRDESTKHGLKSLQEKLLSTILNNKLELSSEIEGKSMIKIRLCNKSILVVFDDVDDLEQLEALAGSHDWFGEGSRIIITTRNKHLLSRKTDDVYEVRLLTDDEAIKLFHKHAYRKDKPVEDYERLSLDVVSYAGGLPLALEILGSFLYDKDKDEWMSALAKLERIPHSKVTERLKISYDGLEQDEKGLFLDIACFMRRWEIDDAMRVLDACSFHPGIGVKVLVQKSLIRLSHGCFDMHDLVEEMAHYIVREKNPNHPEKHTRIWQEKDVIDISLMSPKTLMENNHIEVVALESSDPRLPDVIANMKTLRWIYWNKYPASSFPINFQPTKIGCIMLREGRQKQLWKGCKYLPNLKLIDLTRSQSLKKMLDFTGLPCLERLILTGCWSLKKIHPSIGYHERLVYVDMSFCMKLKAFPPIIGMKRLETLDLSSCLSLKKFPDIRTNMDSLVTLRLELTSIDKIPASASVGQFCTNLVYFNVNNCLDLKRIEANFHLLKHLKHLHLNQCSQLERLAHDFFNKECCLEVLSLSFKYVEIIFFRNFTLQHLPQDSWVFRKLPQFPRFLRKLNLSFCNLGDGDIPSDLSDLSNLQELDLSDNNFSRLPSSLSRIPGLKFLNLSRCRSLVELPELPSSIAVLNATYCLSLQRVGNLSKYKCLWEVSFLDCEKLISDKRMLLHVLLEENAVEDHFMSVLLPIDTTFHDSTSTTTFIMDDSTTALITLQLPHNWYSDFSGFLFSLDNHHWRDQYFLIVIKQEMSTNFQPEHHQWKEYDKSDHESYYEHAQVGYVPFASLRHYAEWNSAYSKVSFRIQSHGNFKVLLVPRKSKTVDSSEGAKAITDYSGFGDKENEDRKTFEIIDNSKSSTIMIVWRHNIF</sequence>
<keyword evidence="2" id="KW-0677">Repeat</keyword>
<dbReference type="Proteomes" id="UP001408789">
    <property type="component" value="Unassembled WGS sequence"/>
</dbReference>
<dbReference type="FunFam" id="3.40.50.10140:FF:000007">
    <property type="entry name" value="Disease resistance protein (TIR-NBS-LRR class)"/>
    <property type="match status" value="1"/>
</dbReference>
<dbReference type="InterPro" id="IPR035897">
    <property type="entry name" value="Toll_tir_struct_dom_sf"/>
</dbReference>
<dbReference type="SMART" id="SM00255">
    <property type="entry name" value="TIR"/>
    <property type="match status" value="1"/>
</dbReference>
<dbReference type="PROSITE" id="PS51450">
    <property type="entry name" value="LRR"/>
    <property type="match status" value="1"/>
</dbReference>
<dbReference type="SUPFAM" id="SSF46785">
    <property type="entry name" value="Winged helix' DNA-binding domain"/>
    <property type="match status" value="1"/>
</dbReference>
<evidence type="ECO:0000256" key="4">
    <source>
        <dbReference type="ARBA" id="ARBA00023027"/>
    </source>
</evidence>
<dbReference type="Pfam" id="PF23282">
    <property type="entry name" value="WHD_ROQ1"/>
    <property type="match status" value="1"/>
</dbReference>
<dbReference type="GO" id="GO:0043531">
    <property type="term" value="F:ADP binding"/>
    <property type="evidence" value="ECO:0007669"/>
    <property type="project" value="InterPro"/>
</dbReference>
<dbReference type="InterPro" id="IPR002182">
    <property type="entry name" value="NB-ARC"/>
</dbReference>
<dbReference type="PRINTS" id="PR00364">
    <property type="entry name" value="DISEASERSIST"/>
</dbReference>
<organism evidence="6 7">
    <name type="scientific">Deinandra increscens subsp. villosa</name>
    <dbReference type="NCBI Taxonomy" id="3103831"/>
    <lineage>
        <taxon>Eukaryota</taxon>
        <taxon>Viridiplantae</taxon>
        <taxon>Streptophyta</taxon>
        <taxon>Embryophyta</taxon>
        <taxon>Tracheophyta</taxon>
        <taxon>Spermatophyta</taxon>
        <taxon>Magnoliopsida</taxon>
        <taxon>eudicotyledons</taxon>
        <taxon>Gunneridae</taxon>
        <taxon>Pentapetalae</taxon>
        <taxon>asterids</taxon>
        <taxon>campanulids</taxon>
        <taxon>Asterales</taxon>
        <taxon>Asteraceae</taxon>
        <taxon>Asteroideae</taxon>
        <taxon>Heliantheae alliance</taxon>
        <taxon>Madieae</taxon>
        <taxon>Madiinae</taxon>
        <taxon>Deinandra</taxon>
    </lineage>
</organism>
<dbReference type="InterPro" id="IPR044974">
    <property type="entry name" value="Disease_R_plants"/>
</dbReference>
<dbReference type="PANTHER" id="PTHR11017">
    <property type="entry name" value="LEUCINE-RICH REPEAT-CONTAINING PROTEIN"/>
    <property type="match status" value="1"/>
</dbReference>
<dbReference type="PROSITE" id="PS50104">
    <property type="entry name" value="TIR"/>
    <property type="match status" value="1"/>
</dbReference>
<name>A0AAP0DJP2_9ASTR</name>
<dbReference type="Gene3D" id="3.80.10.10">
    <property type="entry name" value="Ribonuclease Inhibitor"/>
    <property type="match status" value="2"/>
</dbReference>
<evidence type="ECO:0000313" key="7">
    <source>
        <dbReference type="Proteomes" id="UP001408789"/>
    </source>
</evidence>
<evidence type="ECO:0000256" key="2">
    <source>
        <dbReference type="ARBA" id="ARBA00022737"/>
    </source>
</evidence>
<dbReference type="SUPFAM" id="SSF52058">
    <property type="entry name" value="L domain-like"/>
    <property type="match status" value="2"/>
</dbReference>
<dbReference type="InterPro" id="IPR042197">
    <property type="entry name" value="Apaf_helical"/>
</dbReference>
<dbReference type="InterPro" id="IPR032675">
    <property type="entry name" value="LRR_dom_sf"/>
</dbReference>
<dbReference type="InterPro" id="IPR036390">
    <property type="entry name" value="WH_DNA-bd_sf"/>
</dbReference>
<reference evidence="6 7" key="1">
    <citation type="submission" date="2024-04" db="EMBL/GenBank/DDBJ databases">
        <title>The reference genome of an endangered Asteraceae, Deinandra increscens subsp. villosa, native to the Central Coast of California.</title>
        <authorList>
            <person name="Guilliams M."/>
            <person name="Hasenstab-Lehman K."/>
            <person name="Meyer R."/>
            <person name="Mcevoy S."/>
        </authorList>
    </citation>
    <scope>NUCLEOTIDE SEQUENCE [LARGE SCALE GENOMIC DNA]</scope>
    <source>
        <tissue evidence="6">Leaf</tissue>
    </source>
</reference>
<dbReference type="InterPro" id="IPR000157">
    <property type="entry name" value="TIR_dom"/>
</dbReference>
<dbReference type="Pfam" id="PF00931">
    <property type="entry name" value="NB-ARC"/>
    <property type="match status" value="1"/>
</dbReference>
<dbReference type="GO" id="GO:0007165">
    <property type="term" value="P:signal transduction"/>
    <property type="evidence" value="ECO:0007669"/>
    <property type="project" value="InterPro"/>
</dbReference>
<keyword evidence="7" id="KW-1185">Reference proteome</keyword>
<keyword evidence="1" id="KW-0433">Leucine-rich repeat</keyword>